<proteinExistence type="predicted"/>
<evidence type="ECO:0000256" key="1">
    <source>
        <dbReference type="SAM" id="MobiDB-lite"/>
    </source>
</evidence>
<feature type="region of interest" description="Disordered" evidence="1">
    <location>
        <begin position="21"/>
        <end position="40"/>
    </location>
</feature>
<evidence type="ECO:0000313" key="2">
    <source>
        <dbReference type="EMBL" id="CAA9217271.1"/>
    </source>
</evidence>
<gene>
    <name evidence="2" type="ORF">AVDCRST_MAG54-400</name>
</gene>
<feature type="non-terminal residue" evidence="2">
    <location>
        <position position="183"/>
    </location>
</feature>
<sequence length="183" mass="20719">VRRVPRVRRLAVRRRRGRLRGRVPRTRPAAGAHVRGGGRAALRRALRDHGRRRLAHTGGPRVDGHAHGTPRGGRRVRRRRSLDGRRRPRTPPRRPPRRRRGGLVLHEHAPGAPHGPPARRGDLRPGGLRAGTRPGRRAARPDLLPAGRAPLRLHVGGRLRGRHRLRRRRPGRRLPGHRAPLRL</sequence>
<feature type="non-terminal residue" evidence="2">
    <location>
        <position position="1"/>
    </location>
</feature>
<accession>A0A6J4H9G5</accession>
<dbReference type="AlphaFoldDB" id="A0A6J4H9G5"/>
<feature type="compositionally biased region" description="Basic residues" evidence="1">
    <location>
        <begin position="72"/>
        <end position="101"/>
    </location>
</feature>
<feature type="region of interest" description="Disordered" evidence="1">
    <location>
        <begin position="49"/>
        <end position="142"/>
    </location>
</feature>
<protein>
    <submittedName>
        <fullName evidence="2">Uncharacterized protein</fullName>
    </submittedName>
</protein>
<name>A0A6J4H9G5_9PSEU</name>
<dbReference type="EMBL" id="CADCTH010000055">
    <property type="protein sequence ID" value="CAA9217271.1"/>
    <property type="molecule type" value="Genomic_DNA"/>
</dbReference>
<feature type="region of interest" description="Disordered" evidence="1">
    <location>
        <begin position="163"/>
        <end position="183"/>
    </location>
</feature>
<organism evidence="2">
    <name type="scientific">uncultured Actinomycetospora sp</name>
    <dbReference type="NCBI Taxonomy" id="1135996"/>
    <lineage>
        <taxon>Bacteria</taxon>
        <taxon>Bacillati</taxon>
        <taxon>Actinomycetota</taxon>
        <taxon>Actinomycetes</taxon>
        <taxon>Pseudonocardiales</taxon>
        <taxon>Pseudonocardiaceae</taxon>
        <taxon>Actinomycetospora</taxon>
        <taxon>environmental samples</taxon>
    </lineage>
</organism>
<reference evidence="2" key="1">
    <citation type="submission" date="2020-02" db="EMBL/GenBank/DDBJ databases">
        <authorList>
            <person name="Meier V. D."/>
        </authorList>
    </citation>
    <scope>NUCLEOTIDE SEQUENCE</scope>
    <source>
        <strain evidence="2">AVDCRST_MAG54</strain>
    </source>
</reference>